<evidence type="ECO:0000256" key="3">
    <source>
        <dbReference type="ARBA" id="ARBA00023125"/>
    </source>
</evidence>
<dbReference type="STRING" id="1229780.BN381_10300"/>
<dbReference type="Gene3D" id="3.40.50.2300">
    <property type="match status" value="1"/>
</dbReference>
<dbReference type="GO" id="GO:0006355">
    <property type="term" value="P:regulation of DNA-templated transcription"/>
    <property type="evidence" value="ECO:0007669"/>
    <property type="project" value="InterPro"/>
</dbReference>
<dbReference type="CDD" id="cd17535">
    <property type="entry name" value="REC_NarL-like"/>
    <property type="match status" value="1"/>
</dbReference>
<evidence type="ECO:0000256" key="2">
    <source>
        <dbReference type="ARBA" id="ARBA00023015"/>
    </source>
</evidence>
<evidence type="ECO:0000256" key="4">
    <source>
        <dbReference type="ARBA" id="ARBA00023163"/>
    </source>
</evidence>
<dbReference type="OrthoDB" id="9808843at2"/>
<sequence length="219" mass="23971">MTGAGRIRIFLVDDHEVVRRGLIDLFDGTGDLEVVGEAGTLASALALVEVLSFDVAVLDVRLPDGSGIELCREIRSGRPAVRCLMLSSFADDEALVDASMAGAHGYISKQIRGDEITHAIRQVANGNSLLDPGAVRRALDRVRRQSGRQNAVDLLSPQEQRIFELIGEGMSNRQIADVMYLAEKTVKNYVSNVLMKLGMERRTEAAALAARLDERQKRI</sequence>
<dbReference type="InterPro" id="IPR039420">
    <property type="entry name" value="WalR-like"/>
</dbReference>
<dbReference type="EMBL" id="CANL01000001">
    <property type="protein sequence ID" value="CCM62069.1"/>
    <property type="molecule type" value="Genomic_DNA"/>
</dbReference>
<dbReference type="eggNOG" id="COG2197">
    <property type="taxonomic scope" value="Bacteria"/>
</dbReference>
<dbReference type="PANTHER" id="PTHR43214:SF24">
    <property type="entry name" value="TRANSCRIPTIONAL REGULATORY PROTEIN NARL-RELATED"/>
    <property type="match status" value="1"/>
</dbReference>
<dbReference type="CDD" id="cd06170">
    <property type="entry name" value="LuxR_C_like"/>
    <property type="match status" value="1"/>
</dbReference>
<feature type="domain" description="Response regulatory" evidence="7">
    <location>
        <begin position="8"/>
        <end position="124"/>
    </location>
</feature>
<name>R4YVM0_9ACTN</name>
<dbReference type="SUPFAM" id="SSF52172">
    <property type="entry name" value="CheY-like"/>
    <property type="match status" value="1"/>
</dbReference>
<organism evidence="8 9">
    <name type="scientific">Candidatus Neomicrothrix parvicella RN1</name>
    <dbReference type="NCBI Taxonomy" id="1229780"/>
    <lineage>
        <taxon>Bacteria</taxon>
        <taxon>Bacillati</taxon>
        <taxon>Actinomycetota</taxon>
        <taxon>Acidimicrobiia</taxon>
        <taxon>Acidimicrobiales</taxon>
        <taxon>Microthrixaceae</taxon>
        <taxon>Candidatus Neomicrothrix</taxon>
    </lineage>
</organism>
<evidence type="ECO:0000259" key="6">
    <source>
        <dbReference type="PROSITE" id="PS50043"/>
    </source>
</evidence>
<dbReference type="SMART" id="SM00448">
    <property type="entry name" value="REC"/>
    <property type="match status" value="1"/>
</dbReference>
<evidence type="ECO:0000313" key="8">
    <source>
        <dbReference type="EMBL" id="CCM62069.1"/>
    </source>
</evidence>
<dbReference type="InterPro" id="IPR058245">
    <property type="entry name" value="NreC/VraR/RcsB-like_REC"/>
</dbReference>
<dbReference type="PROSITE" id="PS50043">
    <property type="entry name" value="HTH_LUXR_2"/>
    <property type="match status" value="1"/>
</dbReference>
<dbReference type="PROSITE" id="PS50110">
    <property type="entry name" value="RESPONSE_REGULATORY"/>
    <property type="match status" value="1"/>
</dbReference>
<dbReference type="InterPro" id="IPR000792">
    <property type="entry name" value="Tscrpt_reg_LuxR_C"/>
</dbReference>
<comment type="caution">
    <text evidence="8">The sequence shown here is derived from an EMBL/GenBank/DDBJ whole genome shotgun (WGS) entry which is preliminary data.</text>
</comment>
<evidence type="ECO:0000256" key="5">
    <source>
        <dbReference type="PROSITE-ProRule" id="PRU00169"/>
    </source>
</evidence>
<dbReference type="SUPFAM" id="SSF46894">
    <property type="entry name" value="C-terminal effector domain of the bipartite response regulators"/>
    <property type="match status" value="1"/>
</dbReference>
<dbReference type="PROSITE" id="PS00622">
    <property type="entry name" value="HTH_LUXR_1"/>
    <property type="match status" value="1"/>
</dbReference>
<dbReference type="PRINTS" id="PR00038">
    <property type="entry name" value="HTHLUXR"/>
</dbReference>
<dbReference type="SMART" id="SM00421">
    <property type="entry name" value="HTH_LUXR"/>
    <property type="match status" value="1"/>
</dbReference>
<dbReference type="Proteomes" id="UP000018291">
    <property type="component" value="Unassembled WGS sequence"/>
</dbReference>
<reference evidence="8 9" key="1">
    <citation type="journal article" date="2013" name="ISME J.">
        <title>Metabolic model for the filamentous 'Candidatus Microthrix parvicella' based on genomic and metagenomic analyses.</title>
        <authorList>
            <person name="Jon McIlroy S."/>
            <person name="Kristiansen R."/>
            <person name="Albertsen M."/>
            <person name="Michael Karst S."/>
            <person name="Rossetti S."/>
            <person name="Lund Nielsen J."/>
            <person name="Tandoi V."/>
            <person name="James Seviour R."/>
            <person name="Nielsen P.H."/>
        </authorList>
    </citation>
    <scope>NUCLEOTIDE SEQUENCE [LARGE SCALE GENOMIC DNA]</scope>
    <source>
        <strain evidence="8 9">RN1</strain>
    </source>
</reference>
<feature type="domain" description="HTH luxR-type" evidence="6">
    <location>
        <begin position="148"/>
        <end position="213"/>
    </location>
</feature>
<feature type="modified residue" description="4-aspartylphosphate" evidence="5">
    <location>
        <position position="59"/>
    </location>
</feature>
<dbReference type="InterPro" id="IPR001789">
    <property type="entry name" value="Sig_transdc_resp-reg_receiver"/>
</dbReference>
<keyword evidence="9" id="KW-1185">Reference proteome</keyword>
<proteinExistence type="predicted"/>
<keyword evidence="3" id="KW-0238">DNA-binding</keyword>
<dbReference type="PANTHER" id="PTHR43214">
    <property type="entry name" value="TWO-COMPONENT RESPONSE REGULATOR"/>
    <property type="match status" value="1"/>
</dbReference>
<keyword evidence="2" id="KW-0805">Transcription regulation</keyword>
<evidence type="ECO:0000256" key="1">
    <source>
        <dbReference type="ARBA" id="ARBA00022553"/>
    </source>
</evidence>
<dbReference type="InterPro" id="IPR016032">
    <property type="entry name" value="Sig_transdc_resp-reg_C-effctor"/>
</dbReference>
<dbReference type="InterPro" id="IPR011006">
    <property type="entry name" value="CheY-like_superfamily"/>
</dbReference>
<dbReference type="GO" id="GO:0003677">
    <property type="term" value="F:DNA binding"/>
    <property type="evidence" value="ECO:0007669"/>
    <property type="project" value="UniProtKB-KW"/>
</dbReference>
<dbReference type="HOGENOM" id="CLU_000445_90_10_11"/>
<dbReference type="Pfam" id="PF00196">
    <property type="entry name" value="GerE"/>
    <property type="match status" value="1"/>
</dbReference>
<dbReference type="AlphaFoldDB" id="R4YVM0"/>
<evidence type="ECO:0000313" key="9">
    <source>
        <dbReference type="Proteomes" id="UP000018291"/>
    </source>
</evidence>
<accession>R4YVM0</accession>
<protein>
    <submittedName>
        <fullName evidence="8">Transcriptional regulatory protein devR (DosR)</fullName>
    </submittedName>
</protein>
<dbReference type="GO" id="GO:0000160">
    <property type="term" value="P:phosphorelay signal transduction system"/>
    <property type="evidence" value="ECO:0007669"/>
    <property type="project" value="InterPro"/>
</dbReference>
<dbReference type="Pfam" id="PF00072">
    <property type="entry name" value="Response_reg"/>
    <property type="match status" value="1"/>
</dbReference>
<keyword evidence="1 5" id="KW-0597">Phosphoprotein</keyword>
<evidence type="ECO:0000259" key="7">
    <source>
        <dbReference type="PROSITE" id="PS50110"/>
    </source>
</evidence>
<dbReference type="RefSeq" id="WP_012223116.1">
    <property type="nucleotide sequence ID" value="NZ_HG422565.1"/>
</dbReference>
<gene>
    <name evidence="8" type="primary">devR</name>
    <name evidence="8" type="ORF">BN381_10300</name>
</gene>
<keyword evidence="4" id="KW-0804">Transcription</keyword>